<evidence type="ECO:0000256" key="4">
    <source>
        <dbReference type="ARBA" id="ARBA00022723"/>
    </source>
</evidence>
<organism evidence="10 11">
    <name type="scientific">Solemya pervernicosa gill symbiont</name>
    <dbReference type="NCBI Taxonomy" id="642797"/>
    <lineage>
        <taxon>Bacteria</taxon>
        <taxon>Pseudomonadati</taxon>
        <taxon>Pseudomonadota</taxon>
        <taxon>Gammaproteobacteria</taxon>
        <taxon>sulfur-oxidizing symbionts</taxon>
    </lineage>
</organism>
<dbReference type="GO" id="GO:0004222">
    <property type="term" value="F:metalloendopeptidase activity"/>
    <property type="evidence" value="ECO:0007669"/>
    <property type="project" value="TreeGrafter"/>
</dbReference>
<feature type="domain" description="LysM" evidence="9">
    <location>
        <begin position="100"/>
        <end position="148"/>
    </location>
</feature>
<keyword evidence="4" id="KW-0479">Metal-binding</keyword>
<dbReference type="Pfam" id="PF01551">
    <property type="entry name" value="Peptidase_M23"/>
    <property type="match status" value="1"/>
</dbReference>
<dbReference type="Gene3D" id="2.70.70.10">
    <property type="entry name" value="Glucose Permease (Domain IIA)"/>
    <property type="match status" value="1"/>
</dbReference>
<reference evidence="10 11" key="1">
    <citation type="submission" date="2016-11" db="EMBL/GenBank/DDBJ databases">
        <title>Mixed transmission modes and dynamic genome evolution in an obligate animal-bacterial symbiosis.</title>
        <authorList>
            <person name="Russell S.L."/>
            <person name="Corbett-Detig R.B."/>
            <person name="Cavanaugh C.M."/>
        </authorList>
    </citation>
    <scope>NUCLEOTIDE SEQUENCE [LARGE SCALE GENOMIC DNA]</scope>
    <source>
        <strain evidence="10">Sveles-Q1</strain>
    </source>
</reference>
<evidence type="ECO:0000313" key="11">
    <source>
        <dbReference type="Proteomes" id="UP000191110"/>
    </source>
</evidence>
<dbReference type="InterPro" id="IPR007340">
    <property type="entry name" value="LysM_Opacity-associatedA"/>
</dbReference>
<feature type="transmembrane region" description="Helical" evidence="8">
    <location>
        <begin position="21"/>
        <end position="41"/>
    </location>
</feature>
<evidence type="ECO:0000256" key="2">
    <source>
        <dbReference type="ARBA" id="ARBA00004196"/>
    </source>
</evidence>
<keyword evidence="11" id="KW-1185">Reference proteome</keyword>
<keyword evidence="8" id="KW-1133">Transmembrane helix</keyword>
<dbReference type="Proteomes" id="UP000191110">
    <property type="component" value="Unassembled WGS sequence"/>
</dbReference>
<keyword evidence="6" id="KW-0862">Zinc</keyword>
<evidence type="ECO:0000256" key="6">
    <source>
        <dbReference type="ARBA" id="ARBA00022833"/>
    </source>
</evidence>
<dbReference type="InterPro" id="IPR050570">
    <property type="entry name" value="Cell_wall_metabolism_enzyme"/>
</dbReference>
<sequence>MFERDFKLEPTRRRRGGGFRASRWIALSLSVAITLFLLNYLPEKSTTATTDEAQTETLPLPLPLAAVEQPVELELSLPTKNKTAPALDKQPPISPETDWKTITVKSGDNLAAIFKRAGVSLRTMYKMLELNKEVKQLTNLYPGDMIEFDLTEENDLNQLSYEYSDTKRLLISRNDKKQFQAEHIDMPLERLHSSASATIENSLYLSAKDAGLSDNLIMELAGIFGWDIDFALDIREGDSFLVIFEELYRDGDKITNGNILAAEFINRNKSYRAIRFSDGHYYTPDGKSMRKAFLRSPVDFRRISSKFTRERYHPVLGKKRPHRGVDYAASTGTPIKAAGDGKISFRGIKGGYGRTVVIQHGTKYSTLYAHLSKFRKGKKSGSRVKQGDTIGYVGKSGLATGPHLHYEFRLNGVHRNPLTVKLPEARPIERKQMQAFLKQAEPLVSQLDSLKRTRVALNIN</sequence>
<dbReference type="GO" id="GO:0046872">
    <property type="term" value="F:metal ion binding"/>
    <property type="evidence" value="ECO:0007669"/>
    <property type="project" value="UniProtKB-KW"/>
</dbReference>
<gene>
    <name evidence="10" type="ORF">BOW53_08385</name>
</gene>
<dbReference type="Pfam" id="PF04225">
    <property type="entry name" value="LysM_OapA"/>
    <property type="match status" value="1"/>
</dbReference>
<dbReference type="FunFam" id="2.70.70.10:FF:000002">
    <property type="entry name" value="Murein DD-endopeptidase MepM"/>
    <property type="match status" value="1"/>
</dbReference>
<keyword evidence="8" id="KW-0812">Transmembrane</keyword>
<dbReference type="InterPro" id="IPR016047">
    <property type="entry name" value="M23ase_b-sheet_dom"/>
</dbReference>
<dbReference type="PANTHER" id="PTHR21666:SF288">
    <property type="entry name" value="CELL DIVISION PROTEIN YTFB"/>
    <property type="match status" value="1"/>
</dbReference>
<keyword evidence="3" id="KW-0645">Protease</keyword>
<dbReference type="AlphaFoldDB" id="A0A1T2L588"/>
<keyword evidence="8" id="KW-0472">Membrane</keyword>
<evidence type="ECO:0000256" key="5">
    <source>
        <dbReference type="ARBA" id="ARBA00022801"/>
    </source>
</evidence>
<accession>A0A1T2L588</accession>
<protein>
    <recommendedName>
        <fullName evidence="9">LysM domain-containing protein</fullName>
    </recommendedName>
</protein>
<evidence type="ECO:0000256" key="8">
    <source>
        <dbReference type="SAM" id="Phobius"/>
    </source>
</evidence>
<dbReference type="Pfam" id="PF19425">
    <property type="entry name" value="Csd3_N2"/>
    <property type="match status" value="1"/>
</dbReference>
<dbReference type="Gene3D" id="3.10.450.350">
    <property type="match status" value="2"/>
</dbReference>
<comment type="cofactor">
    <cofactor evidence="1">
        <name>Zn(2+)</name>
        <dbReference type="ChEBI" id="CHEBI:29105"/>
    </cofactor>
</comment>
<keyword evidence="7" id="KW-0482">Metalloprotease</keyword>
<dbReference type="CDD" id="cd12797">
    <property type="entry name" value="M23_peptidase"/>
    <property type="match status" value="1"/>
</dbReference>
<keyword evidence="5" id="KW-0378">Hydrolase</keyword>
<dbReference type="GO" id="GO:0042834">
    <property type="term" value="F:peptidoglycan binding"/>
    <property type="evidence" value="ECO:0007669"/>
    <property type="project" value="InterPro"/>
</dbReference>
<dbReference type="PANTHER" id="PTHR21666">
    <property type="entry name" value="PEPTIDASE-RELATED"/>
    <property type="match status" value="1"/>
</dbReference>
<proteinExistence type="predicted"/>
<dbReference type="EMBL" id="MPRL01000029">
    <property type="protein sequence ID" value="OOZ40253.1"/>
    <property type="molecule type" value="Genomic_DNA"/>
</dbReference>
<comment type="subcellular location">
    <subcellularLocation>
        <location evidence="2">Cell envelope</location>
    </subcellularLocation>
</comment>
<dbReference type="GO" id="GO:0006508">
    <property type="term" value="P:proteolysis"/>
    <property type="evidence" value="ECO:0007669"/>
    <property type="project" value="UniProtKB-KW"/>
</dbReference>
<dbReference type="InterPro" id="IPR011055">
    <property type="entry name" value="Dup_hybrid_motif"/>
</dbReference>
<dbReference type="RefSeq" id="WP_078483632.1">
    <property type="nucleotide sequence ID" value="NZ_MPRL01000029.1"/>
</dbReference>
<dbReference type="CDD" id="cd00118">
    <property type="entry name" value="LysM"/>
    <property type="match status" value="1"/>
</dbReference>
<dbReference type="InterPro" id="IPR018392">
    <property type="entry name" value="LysM"/>
</dbReference>
<dbReference type="GO" id="GO:0030313">
    <property type="term" value="C:cell envelope"/>
    <property type="evidence" value="ECO:0007669"/>
    <property type="project" value="UniProtKB-SubCell"/>
</dbReference>
<dbReference type="SUPFAM" id="SSF51261">
    <property type="entry name" value="Duplicated hybrid motif"/>
    <property type="match status" value="1"/>
</dbReference>
<dbReference type="PROSITE" id="PS51782">
    <property type="entry name" value="LYSM"/>
    <property type="match status" value="1"/>
</dbReference>
<evidence type="ECO:0000313" key="10">
    <source>
        <dbReference type="EMBL" id="OOZ40253.1"/>
    </source>
</evidence>
<evidence type="ECO:0000259" key="9">
    <source>
        <dbReference type="PROSITE" id="PS51782"/>
    </source>
</evidence>
<comment type="caution">
    <text evidence="10">The sequence shown here is derived from an EMBL/GenBank/DDBJ whole genome shotgun (WGS) entry which is preliminary data.</text>
</comment>
<dbReference type="OrthoDB" id="9805070at2"/>
<evidence type="ECO:0000256" key="3">
    <source>
        <dbReference type="ARBA" id="ARBA00022670"/>
    </source>
</evidence>
<evidence type="ECO:0000256" key="1">
    <source>
        <dbReference type="ARBA" id="ARBA00001947"/>
    </source>
</evidence>
<name>A0A1T2L588_9GAMM</name>
<dbReference type="InterPro" id="IPR045834">
    <property type="entry name" value="Csd3_N2"/>
</dbReference>
<evidence type="ECO:0000256" key="7">
    <source>
        <dbReference type="ARBA" id="ARBA00023049"/>
    </source>
</evidence>